<name>A0ABS2FHQ8_9CLOT</name>
<dbReference type="Pfam" id="PF14270">
    <property type="entry name" value="DUF4358"/>
    <property type="match status" value="1"/>
</dbReference>
<sequence length="167" mass="17913">MKKILVSTLIAIMVGATLTGCGNKNNGNSSSTEQSQQQTASVSAKDVVEKLNEKEYVRAAAEIDDTIASEIYHLNLDDVEDYGILETQISPGPGFIMVVKAKDGKVDAVKASVEQVLQDKVGNAFYPAEKEIAESAEVKVDGNLVSLFILNSEVASDAQATYEELIK</sequence>
<reference evidence="2 3" key="1">
    <citation type="journal article" date="2021" name="Sci. Rep.">
        <title>The distribution of antibiotic resistance genes in chicken gut microbiota commensals.</title>
        <authorList>
            <person name="Juricova H."/>
            <person name="Matiasovicova J."/>
            <person name="Kubasova T."/>
            <person name="Cejkova D."/>
            <person name="Rychlik I."/>
        </authorList>
    </citation>
    <scope>NUCLEOTIDE SEQUENCE [LARGE SCALE GENOMIC DNA]</scope>
    <source>
        <strain evidence="2 3">An435</strain>
    </source>
</reference>
<gene>
    <name evidence="2" type="ORF">H6A19_11220</name>
</gene>
<dbReference type="PROSITE" id="PS51257">
    <property type="entry name" value="PROKAR_LIPOPROTEIN"/>
    <property type="match status" value="1"/>
</dbReference>
<dbReference type="EMBL" id="JACJLL010000069">
    <property type="protein sequence ID" value="MBM6819899.1"/>
    <property type="molecule type" value="Genomic_DNA"/>
</dbReference>
<feature type="region of interest" description="Disordered" evidence="1">
    <location>
        <begin position="25"/>
        <end position="44"/>
    </location>
</feature>
<organism evidence="2 3">
    <name type="scientific">Clostridium saudiense</name>
    <dbReference type="NCBI Taxonomy" id="1414720"/>
    <lineage>
        <taxon>Bacteria</taxon>
        <taxon>Bacillati</taxon>
        <taxon>Bacillota</taxon>
        <taxon>Clostridia</taxon>
        <taxon>Eubacteriales</taxon>
        <taxon>Clostridiaceae</taxon>
        <taxon>Clostridium</taxon>
    </lineage>
</organism>
<evidence type="ECO:0000256" key="1">
    <source>
        <dbReference type="SAM" id="MobiDB-lite"/>
    </source>
</evidence>
<proteinExistence type="predicted"/>
<accession>A0ABS2FHQ8</accession>
<evidence type="ECO:0000313" key="2">
    <source>
        <dbReference type="EMBL" id="MBM6819899.1"/>
    </source>
</evidence>
<comment type="caution">
    <text evidence="2">The sequence shown here is derived from an EMBL/GenBank/DDBJ whole genome shotgun (WGS) entry which is preliminary data.</text>
</comment>
<protein>
    <submittedName>
        <fullName evidence="2">DUF4358 domain-containing protein</fullName>
    </submittedName>
</protein>
<evidence type="ECO:0000313" key="3">
    <source>
        <dbReference type="Proteomes" id="UP000767334"/>
    </source>
</evidence>
<dbReference type="Proteomes" id="UP000767334">
    <property type="component" value="Unassembled WGS sequence"/>
</dbReference>
<dbReference type="InterPro" id="IPR025648">
    <property type="entry name" value="DUF4358"/>
</dbReference>
<dbReference type="RefSeq" id="WP_195964481.1">
    <property type="nucleotide sequence ID" value="NZ_JACJLL010000069.1"/>
</dbReference>
<keyword evidence="3" id="KW-1185">Reference proteome</keyword>